<evidence type="ECO:0000313" key="3">
    <source>
        <dbReference type="EMBL" id="KAH7062040.1"/>
    </source>
</evidence>
<reference evidence="3 4" key="1">
    <citation type="journal article" date="2021" name="Nat. Commun.">
        <title>Genetic determinants of endophytism in the Arabidopsis root mycobiome.</title>
        <authorList>
            <person name="Mesny F."/>
            <person name="Miyauchi S."/>
            <person name="Thiergart T."/>
            <person name="Pickel B."/>
            <person name="Atanasova L."/>
            <person name="Karlsson M."/>
            <person name="Huettel B."/>
            <person name="Barry K.W."/>
            <person name="Haridas S."/>
            <person name="Chen C."/>
            <person name="Bauer D."/>
            <person name="Andreopoulos W."/>
            <person name="Pangilinan J."/>
            <person name="LaButti K."/>
            <person name="Riley R."/>
            <person name="Lipzen A."/>
            <person name="Clum A."/>
            <person name="Drula E."/>
            <person name="Henrissat B."/>
            <person name="Kohler A."/>
            <person name="Grigoriev I.V."/>
            <person name="Martin F.M."/>
            <person name="Hacquard S."/>
        </authorList>
    </citation>
    <scope>NUCLEOTIDE SEQUENCE [LARGE SCALE GENOMIC DNA]</scope>
    <source>
        <strain evidence="3 4">MPI-SDFR-AT-0080</strain>
    </source>
</reference>
<dbReference type="EMBL" id="JAGTJR010000003">
    <property type="protein sequence ID" value="KAH7062040.1"/>
    <property type="molecule type" value="Genomic_DNA"/>
</dbReference>
<protein>
    <submittedName>
        <fullName evidence="3">Extracellular SCP domain protein Pry1</fullName>
    </submittedName>
</protein>
<dbReference type="InterPro" id="IPR014044">
    <property type="entry name" value="CAP_dom"/>
</dbReference>
<gene>
    <name evidence="3" type="ORF">B0J12DRAFT_735628</name>
</gene>
<accession>A0ABQ8GPB4</accession>
<dbReference type="PRINTS" id="PR00837">
    <property type="entry name" value="V5TPXLIKE"/>
</dbReference>
<evidence type="ECO:0000313" key="4">
    <source>
        <dbReference type="Proteomes" id="UP000774617"/>
    </source>
</evidence>
<proteinExistence type="predicted"/>
<dbReference type="SMART" id="SM00198">
    <property type="entry name" value="SCP"/>
    <property type="match status" value="1"/>
</dbReference>
<feature type="domain" description="SCP" evidence="2">
    <location>
        <begin position="69"/>
        <end position="199"/>
    </location>
</feature>
<name>A0ABQ8GPB4_9PEZI</name>
<dbReference type="Gene3D" id="3.40.33.10">
    <property type="entry name" value="CAP"/>
    <property type="match status" value="1"/>
</dbReference>
<dbReference type="Pfam" id="PF00188">
    <property type="entry name" value="CAP"/>
    <property type="match status" value="1"/>
</dbReference>
<dbReference type="InterPro" id="IPR001283">
    <property type="entry name" value="CRISP-related"/>
</dbReference>
<feature type="signal peptide" evidence="1">
    <location>
        <begin position="1"/>
        <end position="23"/>
    </location>
</feature>
<dbReference type="PROSITE" id="PS01010">
    <property type="entry name" value="CRISP_2"/>
    <property type="match status" value="1"/>
</dbReference>
<evidence type="ECO:0000256" key="1">
    <source>
        <dbReference type="SAM" id="SignalP"/>
    </source>
</evidence>
<feature type="chain" id="PRO_5045199409" evidence="1">
    <location>
        <begin position="24"/>
        <end position="252"/>
    </location>
</feature>
<keyword evidence="1" id="KW-0732">Signal</keyword>
<organism evidence="3 4">
    <name type="scientific">Macrophomina phaseolina</name>
    <dbReference type="NCBI Taxonomy" id="35725"/>
    <lineage>
        <taxon>Eukaryota</taxon>
        <taxon>Fungi</taxon>
        <taxon>Dikarya</taxon>
        <taxon>Ascomycota</taxon>
        <taxon>Pezizomycotina</taxon>
        <taxon>Dothideomycetes</taxon>
        <taxon>Dothideomycetes incertae sedis</taxon>
        <taxon>Botryosphaeriales</taxon>
        <taxon>Botryosphaeriaceae</taxon>
        <taxon>Macrophomina</taxon>
    </lineage>
</organism>
<dbReference type="InterPro" id="IPR035940">
    <property type="entry name" value="CAP_sf"/>
</dbReference>
<evidence type="ECO:0000259" key="2">
    <source>
        <dbReference type="SMART" id="SM00198"/>
    </source>
</evidence>
<dbReference type="PANTHER" id="PTHR10334">
    <property type="entry name" value="CYSTEINE-RICH SECRETORY PROTEIN-RELATED"/>
    <property type="match status" value="1"/>
</dbReference>
<dbReference type="SUPFAM" id="SSF55797">
    <property type="entry name" value="PR-1-like"/>
    <property type="match status" value="1"/>
</dbReference>
<dbReference type="Proteomes" id="UP000774617">
    <property type="component" value="Unassembled WGS sequence"/>
</dbReference>
<comment type="caution">
    <text evidence="3">The sequence shown here is derived from an EMBL/GenBank/DDBJ whole genome shotgun (WGS) entry which is preliminary data.</text>
</comment>
<sequence>MAIKLLILSVLFWLTSTCPMVFAEPTSTVRQTSTITIVQTVYTETETSAAPTDTTAASTDGHSYVDDAVFKGTILNVSNTVRQNYNASALVWNATLAAYAQAWSQGCRFQHSNGPYGENLAETYPSASAAVTAWGNESKQFNFADPGFTESTGHFSQMIWKSTTSIGCGRTKCGDISGNERAVGWYVVCSYWPRGNIVSEFETNIDAAIDGSGNDWDDGGMIARSKSGAGRITMCTAIVGAQLLALMGIYLT</sequence>
<keyword evidence="4" id="KW-1185">Reference proteome</keyword>
<dbReference type="InterPro" id="IPR018244">
    <property type="entry name" value="Allrgn_V5/Tpx1_CS"/>
</dbReference>
<dbReference type="PROSITE" id="PS01009">
    <property type="entry name" value="CRISP_1"/>
    <property type="match status" value="1"/>
</dbReference>